<evidence type="ECO:0000313" key="2">
    <source>
        <dbReference type="EMBL" id="AXK80221.1"/>
    </source>
</evidence>
<dbReference type="SUPFAM" id="SSF53756">
    <property type="entry name" value="UDP-Glycosyltransferase/glycogen phosphorylase"/>
    <property type="match status" value="1"/>
</dbReference>
<proteinExistence type="predicted"/>
<dbReference type="RefSeq" id="WP_115689671.1">
    <property type="nucleotide sequence ID" value="NZ_CP031417.1"/>
</dbReference>
<organism evidence="2 3">
    <name type="scientific">Pseudolabrys taiwanensis</name>
    <dbReference type="NCBI Taxonomy" id="331696"/>
    <lineage>
        <taxon>Bacteria</taxon>
        <taxon>Pseudomonadati</taxon>
        <taxon>Pseudomonadota</taxon>
        <taxon>Alphaproteobacteria</taxon>
        <taxon>Hyphomicrobiales</taxon>
        <taxon>Xanthobacteraceae</taxon>
        <taxon>Pseudolabrys</taxon>
    </lineage>
</organism>
<keyword evidence="3" id="KW-1185">Reference proteome</keyword>
<dbReference type="InterPro" id="IPR028098">
    <property type="entry name" value="Glyco_trans_4-like_N"/>
</dbReference>
<name>A0A345ZTH4_9HYPH</name>
<dbReference type="PANTHER" id="PTHR45871">
    <property type="entry name" value="N-ACETYLGLUCOSAMINYL-PHOSPHATIDYLINOSITOL BIOSYNTHETIC PROTEIN"/>
    <property type="match status" value="1"/>
</dbReference>
<gene>
    <name evidence="2" type="ORF">DW352_06630</name>
</gene>
<evidence type="ECO:0000259" key="1">
    <source>
        <dbReference type="Pfam" id="PF13439"/>
    </source>
</evidence>
<dbReference type="EMBL" id="CP031417">
    <property type="protein sequence ID" value="AXK80221.1"/>
    <property type="molecule type" value="Genomic_DNA"/>
</dbReference>
<evidence type="ECO:0000313" key="3">
    <source>
        <dbReference type="Proteomes" id="UP000254889"/>
    </source>
</evidence>
<dbReference type="PANTHER" id="PTHR45871:SF1">
    <property type="entry name" value="PHOSPHATIDYLINOSITOL N-ACETYLGLUCOSAMINYLTRANSFERASE SUBUNIT A"/>
    <property type="match status" value="1"/>
</dbReference>
<dbReference type="KEGG" id="ptaw:DW352_06630"/>
<accession>A0A345ZTH4</accession>
<dbReference type="AlphaFoldDB" id="A0A345ZTH4"/>
<dbReference type="Proteomes" id="UP000254889">
    <property type="component" value="Chromosome"/>
</dbReference>
<dbReference type="Pfam" id="PF13692">
    <property type="entry name" value="Glyco_trans_1_4"/>
    <property type="match status" value="1"/>
</dbReference>
<reference evidence="2 3" key="1">
    <citation type="submission" date="2018-07" db="EMBL/GenBank/DDBJ databases">
        <authorList>
            <person name="Quirk P.G."/>
            <person name="Krulwich T.A."/>
        </authorList>
    </citation>
    <scope>NUCLEOTIDE SEQUENCE [LARGE SCALE GENOMIC DNA]</scope>
    <source>
        <strain evidence="2 3">CC-BB4</strain>
    </source>
</reference>
<protein>
    <submittedName>
        <fullName evidence="2">Glycosyltransferase family 1 protein</fullName>
    </submittedName>
</protein>
<feature type="domain" description="Glycosyltransferase subfamily 4-like N-terminal" evidence="1">
    <location>
        <begin position="14"/>
        <end position="184"/>
    </location>
</feature>
<dbReference type="Pfam" id="PF13439">
    <property type="entry name" value="Glyco_transf_4"/>
    <property type="match status" value="1"/>
</dbReference>
<sequence>MTPLNILHVFRAPVGGLFRHVQDLAREQAARGHRVGLIADSSTGGPRAAELLASLEPSLALGLMRVPMRRHAGPSDMGTLLRVMRRVAEVNADVVHGHGAKGGTYARLAFNQRRAVRAYTPHGGSLLFNNDNLAGRFYLGTERLLMLGGDLYLFESAFSADVFRRKIAAPHGLVRVVHNGVSCQEFEPVPVANDATDIVFLGELRQWVKGVDTLIDAIALLHAKGRPVTATLVGDGPDRAMLEAQVARLGLTQAVRLPGAMPGRQALARGRLMVMASRAESLPYVVLETAAAGKPLVATRVGGVPEIYGPLADRLVPPGDAAAMAAAIECALNRPETTAEVTAGLRERVASAFSVDTMVDGVLAAYGEALENLRLKGRR</sequence>
<dbReference type="CDD" id="cd03801">
    <property type="entry name" value="GT4_PimA-like"/>
    <property type="match status" value="1"/>
</dbReference>
<dbReference type="OrthoDB" id="9806708at2"/>
<keyword evidence="2" id="KW-0808">Transferase</keyword>
<dbReference type="Gene3D" id="3.40.50.2000">
    <property type="entry name" value="Glycogen Phosphorylase B"/>
    <property type="match status" value="2"/>
</dbReference>
<dbReference type="GO" id="GO:0016757">
    <property type="term" value="F:glycosyltransferase activity"/>
    <property type="evidence" value="ECO:0007669"/>
    <property type="project" value="UniProtKB-ARBA"/>
</dbReference>